<accession>A0A6J6YXW0</accession>
<reference evidence="1" key="1">
    <citation type="submission" date="2020-05" db="EMBL/GenBank/DDBJ databases">
        <authorList>
            <person name="Chiriac C."/>
            <person name="Salcher M."/>
            <person name="Ghai R."/>
            <person name="Kavagutti S V."/>
        </authorList>
    </citation>
    <scope>NUCLEOTIDE SEQUENCE</scope>
</reference>
<sequence length="172" mass="18529">MLFTSDDEHCEDRNDRTVHRHRNTHLIQGNAVEQNLHVFNRIDSDACLADIAHNVGVVRVVPAVGGEIEGDRQAHLAGSEVASIKRVRLFGGRESGVLADRPRAIRVHRRSHATGVGGEARQCVDIAERLEIGSGVDRFYGDAFGGLPYEIGGIGALEVFGGRIGPGGGELF</sequence>
<organism evidence="1">
    <name type="scientific">freshwater metagenome</name>
    <dbReference type="NCBI Taxonomy" id="449393"/>
    <lineage>
        <taxon>unclassified sequences</taxon>
        <taxon>metagenomes</taxon>
        <taxon>ecological metagenomes</taxon>
    </lineage>
</organism>
<evidence type="ECO:0000313" key="1">
    <source>
        <dbReference type="EMBL" id="CAB4813969.1"/>
    </source>
</evidence>
<dbReference type="EMBL" id="CAFAAM010000203">
    <property type="protein sequence ID" value="CAB4813969.1"/>
    <property type="molecule type" value="Genomic_DNA"/>
</dbReference>
<proteinExistence type="predicted"/>
<dbReference type="AlphaFoldDB" id="A0A6J6YXW0"/>
<name>A0A6J6YXW0_9ZZZZ</name>
<protein>
    <submittedName>
        <fullName evidence="1">Unannotated protein</fullName>
    </submittedName>
</protein>
<gene>
    <name evidence="1" type="ORF">UFOPK3010_01321</name>
</gene>